<dbReference type="Proteomes" id="UP001196413">
    <property type="component" value="Unassembled WGS sequence"/>
</dbReference>
<gene>
    <name evidence="2" type="ORF">KIN20_000295</name>
</gene>
<dbReference type="EMBL" id="JAHQIW010000052">
    <property type="protein sequence ID" value="KAJ1345700.1"/>
    <property type="molecule type" value="Genomic_DNA"/>
</dbReference>
<accession>A0AAD5QFG8</accession>
<evidence type="ECO:0000256" key="1">
    <source>
        <dbReference type="SAM" id="MobiDB-lite"/>
    </source>
</evidence>
<keyword evidence="3" id="KW-1185">Reference proteome</keyword>
<sequence length="70" mass="8085">MSRADAGRLIHISKRRERAREDMEQQLKKMEEESTRRSAGISSKFTANYDAVEEHLKSKNCWFGNAGRNA</sequence>
<protein>
    <submittedName>
        <fullName evidence="2">Uncharacterized protein</fullName>
    </submittedName>
</protein>
<dbReference type="AlphaFoldDB" id="A0AAD5QFG8"/>
<proteinExistence type="predicted"/>
<evidence type="ECO:0000313" key="2">
    <source>
        <dbReference type="EMBL" id="KAJ1345700.1"/>
    </source>
</evidence>
<evidence type="ECO:0000313" key="3">
    <source>
        <dbReference type="Proteomes" id="UP001196413"/>
    </source>
</evidence>
<feature type="region of interest" description="Disordered" evidence="1">
    <location>
        <begin position="1"/>
        <end position="39"/>
    </location>
</feature>
<comment type="caution">
    <text evidence="2">The sequence shown here is derived from an EMBL/GenBank/DDBJ whole genome shotgun (WGS) entry which is preliminary data.</text>
</comment>
<name>A0AAD5QFG8_PARTN</name>
<reference evidence="2" key="1">
    <citation type="submission" date="2021-06" db="EMBL/GenBank/DDBJ databases">
        <title>Parelaphostrongylus tenuis whole genome reference sequence.</title>
        <authorList>
            <person name="Garwood T.J."/>
            <person name="Larsen P.A."/>
            <person name="Fountain-Jones N.M."/>
            <person name="Garbe J.R."/>
            <person name="Macchietto M.G."/>
            <person name="Kania S.A."/>
            <person name="Gerhold R.W."/>
            <person name="Richards J.E."/>
            <person name="Wolf T.M."/>
        </authorList>
    </citation>
    <scope>NUCLEOTIDE SEQUENCE</scope>
    <source>
        <strain evidence="2">MNPRO001-30</strain>
        <tissue evidence="2">Meninges</tissue>
    </source>
</reference>
<feature type="compositionally biased region" description="Basic and acidic residues" evidence="1">
    <location>
        <begin position="18"/>
        <end position="36"/>
    </location>
</feature>
<organism evidence="2 3">
    <name type="scientific">Parelaphostrongylus tenuis</name>
    <name type="common">Meningeal worm</name>
    <dbReference type="NCBI Taxonomy" id="148309"/>
    <lineage>
        <taxon>Eukaryota</taxon>
        <taxon>Metazoa</taxon>
        <taxon>Ecdysozoa</taxon>
        <taxon>Nematoda</taxon>
        <taxon>Chromadorea</taxon>
        <taxon>Rhabditida</taxon>
        <taxon>Rhabditina</taxon>
        <taxon>Rhabditomorpha</taxon>
        <taxon>Strongyloidea</taxon>
        <taxon>Metastrongylidae</taxon>
        <taxon>Parelaphostrongylus</taxon>
    </lineage>
</organism>